<name>A0A7K0CJL3_9ACTN</name>
<protein>
    <recommendedName>
        <fullName evidence="2">Trypsin-co-occurring domain-containing protein</fullName>
    </recommendedName>
</protein>
<evidence type="ECO:0000313" key="4">
    <source>
        <dbReference type="Proteomes" id="UP000466345"/>
    </source>
</evidence>
<proteinExistence type="predicted"/>
<organism evidence="3 4">
    <name type="scientific">Streptomyces smaragdinus</name>
    <dbReference type="NCBI Taxonomy" id="2585196"/>
    <lineage>
        <taxon>Bacteria</taxon>
        <taxon>Bacillati</taxon>
        <taxon>Actinomycetota</taxon>
        <taxon>Actinomycetes</taxon>
        <taxon>Kitasatosporales</taxon>
        <taxon>Streptomycetaceae</taxon>
        <taxon>Streptomyces</taxon>
    </lineage>
</organism>
<evidence type="ECO:0000313" key="3">
    <source>
        <dbReference type="EMBL" id="MQY13657.1"/>
    </source>
</evidence>
<feature type="domain" description="Trypsin-co-occurring" evidence="2">
    <location>
        <begin position="9"/>
        <end position="113"/>
    </location>
</feature>
<evidence type="ECO:0000259" key="2">
    <source>
        <dbReference type="Pfam" id="PF19493"/>
    </source>
</evidence>
<comment type="caution">
    <text evidence="3">The sequence shown here is derived from an EMBL/GenBank/DDBJ whole genome shotgun (WGS) entry which is preliminary data.</text>
</comment>
<dbReference type="NCBIfam" id="NF041216">
    <property type="entry name" value="CU044_2847_fam"/>
    <property type="match status" value="1"/>
</dbReference>
<gene>
    <name evidence="3" type="ORF">SRB5_38070</name>
</gene>
<evidence type="ECO:0000256" key="1">
    <source>
        <dbReference type="SAM" id="MobiDB-lite"/>
    </source>
</evidence>
<sequence length="155" mass="16297">MEYEIRELELPGGEVVLARVSMASEEEFTAAGEDGGAFTDVGARDRLAAWSRQLDRLITGVGRAVHEAARRTAPHEVSATFGVELVAKPGRAVAAVIADAETRASISVTLTWRPGETRGAPPEDRTAARDTSPDRAPAVSPPVPPIPAQPPQAAP</sequence>
<dbReference type="AlphaFoldDB" id="A0A7K0CJL3"/>
<reference evidence="3 4" key="1">
    <citation type="submission" date="2019-10" db="EMBL/GenBank/DDBJ databases">
        <title>Streptomyces smaragdinus sp. nov. and Streptomyces fabii sp. nov., isolated from the gut of fungus growing-termite Macrotermes natalensis.</title>
        <authorList>
            <person name="Schwitalla J."/>
            <person name="Benndorf R."/>
            <person name="Martin K."/>
            <person name="De Beer W."/>
            <person name="Kaster A.-K."/>
            <person name="Vollmers J."/>
            <person name="Poulsen M."/>
            <person name="Beemelmanns C."/>
        </authorList>
    </citation>
    <scope>NUCLEOTIDE SEQUENCE [LARGE SCALE GENOMIC DNA]</scope>
    <source>
        <strain evidence="3 4">RB5</strain>
    </source>
</reference>
<feature type="compositionally biased region" description="Basic and acidic residues" evidence="1">
    <location>
        <begin position="121"/>
        <end position="133"/>
    </location>
</feature>
<keyword evidence="4" id="KW-1185">Reference proteome</keyword>
<feature type="region of interest" description="Disordered" evidence="1">
    <location>
        <begin position="109"/>
        <end position="155"/>
    </location>
</feature>
<dbReference type="InterPro" id="IPR045794">
    <property type="entry name" value="Trypco1"/>
</dbReference>
<dbReference type="Pfam" id="PF19493">
    <property type="entry name" value="Trypco1"/>
    <property type="match status" value="1"/>
</dbReference>
<feature type="compositionally biased region" description="Pro residues" evidence="1">
    <location>
        <begin position="139"/>
        <end position="155"/>
    </location>
</feature>
<dbReference type="EMBL" id="WEGJ01000014">
    <property type="protein sequence ID" value="MQY13657.1"/>
    <property type="molecule type" value="Genomic_DNA"/>
</dbReference>
<dbReference type="RefSeq" id="WP_194292959.1">
    <property type="nucleotide sequence ID" value="NZ_WEGJ01000014.1"/>
</dbReference>
<dbReference type="Proteomes" id="UP000466345">
    <property type="component" value="Unassembled WGS sequence"/>
</dbReference>
<accession>A0A7K0CJL3</accession>